<reference evidence="3" key="1">
    <citation type="submission" date="2023-07" db="EMBL/GenBank/DDBJ databases">
        <title>Chromosome-level Genome Assembly of Striped Snakehead (Channa striata).</title>
        <authorList>
            <person name="Liu H."/>
        </authorList>
    </citation>
    <scope>NUCLEOTIDE SEQUENCE</scope>
    <source>
        <strain evidence="3">Gz</strain>
        <tissue evidence="3">Muscle</tissue>
    </source>
</reference>
<feature type="compositionally biased region" description="Acidic residues" evidence="1">
    <location>
        <begin position="78"/>
        <end position="89"/>
    </location>
</feature>
<feature type="chain" id="PRO_5041660178" evidence="2">
    <location>
        <begin position="20"/>
        <end position="158"/>
    </location>
</feature>
<organism evidence="3 4">
    <name type="scientific">Channa striata</name>
    <name type="common">Snakehead murrel</name>
    <name type="synonym">Ophicephalus striatus</name>
    <dbReference type="NCBI Taxonomy" id="64152"/>
    <lineage>
        <taxon>Eukaryota</taxon>
        <taxon>Metazoa</taxon>
        <taxon>Chordata</taxon>
        <taxon>Craniata</taxon>
        <taxon>Vertebrata</taxon>
        <taxon>Euteleostomi</taxon>
        <taxon>Actinopterygii</taxon>
        <taxon>Neopterygii</taxon>
        <taxon>Teleostei</taxon>
        <taxon>Neoteleostei</taxon>
        <taxon>Acanthomorphata</taxon>
        <taxon>Anabantaria</taxon>
        <taxon>Anabantiformes</taxon>
        <taxon>Channoidei</taxon>
        <taxon>Channidae</taxon>
        <taxon>Channa</taxon>
    </lineage>
</organism>
<feature type="signal peptide" evidence="2">
    <location>
        <begin position="1"/>
        <end position="19"/>
    </location>
</feature>
<sequence>MLTRNVFLLLSLFVLMVRGDLDSNDAGIQTMSTDKDSTSDEAPTDTSSSSSEVADAPAANQVTAPVSERAAAAANSVEEQDDNESTDSEEGGKKKFSSRSSKPHQRPAHIQRDPPQLIQRSFISAPSPALHPQPIIPQSKTLRSRLSKRRSRTSRHQI</sequence>
<evidence type="ECO:0000313" key="3">
    <source>
        <dbReference type="EMBL" id="KAK2830989.1"/>
    </source>
</evidence>
<feature type="compositionally biased region" description="Basic residues" evidence="1">
    <location>
        <begin position="94"/>
        <end position="109"/>
    </location>
</feature>
<name>A0AA88M5S2_CHASR</name>
<evidence type="ECO:0000256" key="1">
    <source>
        <dbReference type="SAM" id="MobiDB-lite"/>
    </source>
</evidence>
<dbReference type="AlphaFoldDB" id="A0AA88M5S2"/>
<keyword evidence="2" id="KW-0732">Signal</keyword>
<dbReference type="Proteomes" id="UP001187415">
    <property type="component" value="Unassembled WGS sequence"/>
</dbReference>
<protein>
    <submittedName>
        <fullName evidence="3">Uncharacterized protein</fullName>
    </submittedName>
</protein>
<accession>A0AA88M5S2</accession>
<comment type="caution">
    <text evidence="3">The sequence shown here is derived from an EMBL/GenBank/DDBJ whole genome shotgun (WGS) entry which is preliminary data.</text>
</comment>
<keyword evidence="4" id="KW-1185">Reference proteome</keyword>
<proteinExistence type="predicted"/>
<feature type="compositionally biased region" description="Basic residues" evidence="1">
    <location>
        <begin position="142"/>
        <end position="158"/>
    </location>
</feature>
<gene>
    <name evidence="3" type="ORF">Q5P01_018920</name>
</gene>
<evidence type="ECO:0000256" key="2">
    <source>
        <dbReference type="SAM" id="SignalP"/>
    </source>
</evidence>
<evidence type="ECO:0000313" key="4">
    <source>
        <dbReference type="Proteomes" id="UP001187415"/>
    </source>
</evidence>
<feature type="compositionally biased region" description="Polar residues" evidence="1">
    <location>
        <begin position="40"/>
        <end position="52"/>
    </location>
</feature>
<feature type="region of interest" description="Disordered" evidence="1">
    <location>
        <begin position="24"/>
        <end position="158"/>
    </location>
</feature>
<dbReference type="EMBL" id="JAUPFM010000014">
    <property type="protein sequence ID" value="KAK2830989.1"/>
    <property type="molecule type" value="Genomic_DNA"/>
</dbReference>